<reference evidence="7 8" key="1">
    <citation type="journal article" date="2020" name="ISME J.">
        <title>Uncovering the hidden diversity of litter-decomposition mechanisms in mushroom-forming fungi.</title>
        <authorList>
            <person name="Floudas D."/>
            <person name="Bentzer J."/>
            <person name="Ahren D."/>
            <person name="Johansson T."/>
            <person name="Persson P."/>
            <person name="Tunlid A."/>
        </authorList>
    </citation>
    <scope>NUCLEOTIDE SEQUENCE [LARGE SCALE GENOMIC DNA]</scope>
    <source>
        <strain evidence="7 8">CBS 101986</strain>
    </source>
</reference>
<dbReference type="SUPFAM" id="SSF52540">
    <property type="entry name" value="P-loop containing nucleoside triphosphate hydrolases"/>
    <property type="match status" value="1"/>
</dbReference>
<dbReference type="GO" id="GO:0003697">
    <property type="term" value="F:single-stranded DNA binding"/>
    <property type="evidence" value="ECO:0007669"/>
    <property type="project" value="TreeGrafter"/>
</dbReference>
<dbReference type="GO" id="GO:0016887">
    <property type="term" value="F:ATP hydrolysis activity"/>
    <property type="evidence" value="ECO:0007669"/>
    <property type="project" value="InterPro"/>
</dbReference>
<dbReference type="Proteomes" id="UP000567179">
    <property type="component" value="Unassembled WGS sequence"/>
</dbReference>
<comment type="similarity">
    <text evidence="1">Belongs to the SMC family. SMC5 subfamily.</text>
</comment>
<dbReference type="EMBL" id="JAACJJ010000028">
    <property type="protein sequence ID" value="KAF5321440.1"/>
    <property type="molecule type" value="Genomic_DNA"/>
</dbReference>
<gene>
    <name evidence="7" type="ORF">D9619_000084</name>
</gene>
<protein>
    <recommendedName>
        <fullName evidence="2">Structural maintenance of chromosomes protein 5</fullName>
    </recommendedName>
</protein>
<evidence type="ECO:0000313" key="8">
    <source>
        <dbReference type="Proteomes" id="UP000567179"/>
    </source>
</evidence>
<feature type="domain" description="Rad50/SbcC-type AAA" evidence="6">
    <location>
        <begin position="106"/>
        <end position="424"/>
    </location>
</feature>
<name>A0A8H5BDM9_9AGAR</name>
<proteinExistence type="inferred from homology"/>
<dbReference type="Pfam" id="PF13476">
    <property type="entry name" value="AAA_23"/>
    <property type="match status" value="1"/>
</dbReference>
<evidence type="ECO:0000313" key="7">
    <source>
        <dbReference type="EMBL" id="KAF5321440.1"/>
    </source>
</evidence>
<feature type="coiled-coil region" evidence="4">
    <location>
        <begin position="462"/>
        <end position="496"/>
    </location>
</feature>
<organism evidence="7 8">
    <name type="scientific">Psilocybe cf. subviscida</name>
    <dbReference type="NCBI Taxonomy" id="2480587"/>
    <lineage>
        <taxon>Eukaryota</taxon>
        <taxon>Fungi</taxon>
        <taxon>Dikarya</taxon>
        <taxon>Basidiomycota</taxon>
        <taxon>Agaricomycotina</taxon>
        <taxon>Agaricomycetes</taxon>
        <taxon>Agaricomycetidae</taxon>
        <taxon>Agaricales</taxon>
        <taxon>Agaricineae</taxon>
        <taxon>Strophariaceae</taxon>
        <taxon>Psilocybe</taxon>
    </lineage>
</organism>
<evidence type="ECO:0000259" key="6">
    <source>
        <dbReference type="Pfam" id="PF13476"/>
    </source>
</evidence>
<accession>A0A8H5BDM9</accession>
<feature type="coiled-coil region" evidence="4">
    <location>
        <begin position="268"/>
        <end position="429"/>
    </location>
</feature>
<evidence type="ECO:0000256" key="2">
    <source>
        <dbReference type="ARBA" id="ARBA00018687"/>
    </source>
</evidence>
<feature type="compositionally biased region" description="Acidic residues" evidence="5">
    <location>
        <begin position="57"/>
        <end position="71"/>
    </location>
</feature>
<keyword evidence="3 4" id="KW-0175">Coiled coil</keyword>
<dbReference type="Gene3D" id="3.40.50.300">
    <property type="entry name" value="P-loop containing nucleotide triphosphate hydrolases"/>
    <property type="match status" value="1"/>
</dbReference>
<dbReference type="GO" id="GO:0030915">
    <property type="term" value="C:Smc5-Smc6 complex"/>
    <property type="evidence" value="ECO:0007669"/>
    <property type="project" value="TreeGrafter"/>
</dbReference>
<comment type="caution">
    <text evidence="7">The sequence shown here is derived from an EMBL/GenBank/DDBJ whole genome shotgun (WGS) entry which is preliminary data.</text>
</comment>
<dbReference type="GO" id="GO:0000724">
    <property type="term" value="P:double-strand break repair via homologous recombination"/>
    <property type="evidence" value="ECO:0007669"/>
    <property type="project" value="TreeGrafter"/>
</dbReference>
<dbReference type="GO" id="GO:0005634">
    <property type="term" value="C:nucleus"/>
    <property type="evidence" value="ECO:0007669"/>
    <property type="project" value="TreeGrafter"/>
</dbReference>
<feature type="compositionally biased region" description="Acidic residues" evidence="5">
    <location>
        <begin position="36"/>
        <end position="46"/>
    </location>
</feature>
<keyword evidence="8" id="KW-1185">Reference proteome</keyword>
<feature type="region of interest" description="Disordered" evidence="5">
    <location>
        <begin position="1"/>
        <end position="95"/>
    </location>
</feature>
<evidence type="ECO:0000256" key="5">
    <source>
        <dbReference type="SAM" id="MobiDB-lite"/>
    </source>
</evidence>
<dbReference type="InterPro" id="IPR027417">
    <property type="entry name" value="P-loop_NTPase"/>
</dbReference>
<evidence type="ECO:0000256" key="4">
    <source>
        <dbReference type="SAM" id="Coils"/>
    </source>
</evidence>
<dbReference type="AlphaFoldDB" id="A0A8H5BDM9"/>
<dbReference type="OrthoDB" id="10254973at2759"/>
<feature type="compositionally biased region" description="Polar residues" evidence="5">
    <location>
        <begin position="1"/>
        <end position="10"/>
    </location>
</feature>
<evidence type="ECO:0000256" key="3">
    <source>
        <dbReference type="ARBA" id="ARBA00023054"/>
    </source>
</evidence>
<sequence>MARSATNTNGVCAKEEKHRVKAEKAKGKAPARQATEEEEDDDDDEPQNNTQNGQRGDEEEGGRSEEDEDEGESPRSAFAGSQAALLPKVKTQPRGDDGYIPGSIVRMQLHNFVTYDFVEFFPGPYLNTITGPNGTGKSSIACAIALDLNFSPNILGRASEINSFVKHAANDGYIEIELKGPKNKKNLVIRRSLNAHSKSSTFAINSASASGKEVTTKMAELNVQVGNLCSFLPQDRVTEFAAMYPQELLKQTQLAAGDENLTNWYKTLIDTGKELKDLQAKIQGEEDTVKQYKERNEGIERDVQKFKERKVIEHQIALLNVLIPVVEYKELRRKYHDRVQKLKKKNEPAHKRLKKYEQACKDAEKARSDVKDAARAKNNKCAAKKDDADKLAENCEAVLEKLASLKKEEKARKQELKRCREEIEAINRELGKPMSEGLPNEAQLKKDHAEFVREGRAYRELRSDLETQLAEVTQRKVQCETQLHRAEAELNKQNNGGAKKLNSMSRWDPATHAAMLWLRSNRNLFRMEAFEAPFMRLNVKDPKFADAVEACFSTNQLKTFVCQCQEDYGALNHCVNDATKALGKPARTNTWFRPPGKLAPKPMTPEQMYSLGFDAYAIDAVDFPVGMSLYLTQEAGLHRIASP</sequence>
<dbReference type="PANTHER" id="PTHR45916:SF1">
    <property type="entry name" value="STRUCTURAL MAINTENANCE OF CHROMOSOMES PROTEIN 5"/>
    <property type="match status" value="1"/>
</dbReference>
<dbReference type="PANTHER" id="PTHR45916">
    <property type="entry name" value="STRUCTURAL MAINTENANCE OF CHROMOSOMES PROTEIN 5"/>
    <property type="match status" value="1"/>
</dbReference>
<evidence type="ECO:0000256" key="1">
    <source>
        <dbReference type="ARBA" id="ARBA00010171"/>
    </source>
</evidence>
<dbReference type="InterPro" id="IPR038729">
    <property type="entry name" value="Rad50/SbcC_AAA"/>
</dbReference>
<feature type="compositionally biased region" description="Basic and acidic residues" evidence="5">
    <location>
        <begin position="13"/>
        <end position="26"/>
    </location>
</feature>